<feature type="non-terminal residue" evidence="7">
    <location>
        <position position="1"/>
    </location>
</feature>
<proteinExistence type="predicted"/>
<evidence type="ECO:0000313" key="7">
    <source>
        <dbReference type="EMBL" id="ODQ63707.1"/>
    </source>
</evidence>
<dbReference type="GO" id="GO:0006281">
    <property type="term" value="P:DNA repair"/>
    <property type="evidence" value="ECO:0007669"/>
    <property type="project" value="InterPro"/>
</dbReference>
<reference evidence="7 8" key="1">
    <citation type="journal article" date="2016" name="Proc. Natl. Acad. Sci. U.S.A.">
        <title>Comparative genomics of biotechnologically important yeasts.</title>
        <authorList>
            <person name="Riley R."/>
            <person name="Haridas S."/>
            <person name="Wolfe K.H."/>
            <person name="Lopes M.R."/>
            <person name="Hittinger C.T."/>
            <person name="Goeker M."/>
            <person name="Salamov A.A."/>
            <person name="Wisecaver J.H."/>
            <person name="Long T.M."/>
            <person name="Calvey C.H."/>
            <person name="Aerts A.L."/>
            <person name="Barry K.W."/>
            <person name="Choi C."/>
            <person name="Clum A."/>
            <person name="Coughlan A.Y."/>
            <person name="Deshpande S."/>
            <person name="Douglass A.P."/>
            <person name="Hanson S.J."/>
            <person name="Klenk H.-P."/>
            <person name="LaButti K.M."/>
            <person name="Lapidus A."/>
            <person name="Lindquist E.A."/>
            <person name="Lipzen A.M."/>
            <person name="Meier-Kolthoff J.P."/>
            <person name="Ohm R.A."/>
            <person name="Otillar R.P."/>
            <person name="Pangilinan J.L."/>
            <person name="Peng Y."/>
            <person name="Rokas A."/>
            <person name="Rosa C.A."/>
            <person name="Scheuner C."/>
            <person name="Sibirny A.A."/>
            <person name="Slot J.C."/>
            <person name="Stielow J.B."/>
            <person name="Sun H."/>
            <person name="Kurtzman C.P."/>
            <person name="Blackwell M."/>
            <person name="Grigoriev I.V."/>
            <person name="Jeffries T.W."/>
        </authorList>
    </citation>
    <scope>NUCLEOTIDE SEQUENCE [LARGE SCALE GENOMIC DNA]</scope>
    <source>
        <strain evidence="7 8">DSM 6958</strain>
    </source>
</reference>
<keyword evidence="3" id="KW-0805">Transcription regulation</keyword>
<dbReference type="EMBL" id="KV454414">
    <property type="protein sequence ID" value="ODQ63707.1"/>
    <property type="molecule type" value="Genomic_DNA"/>
</dbReference>
<feature type="non-terminal residue" evidence="7">
    <location>
        <position position="155"/>
    </location>
</feature>
<dbReference type="Proteomes" id="UP000095009">
    <property type="component" value="Unassembled WGS sequence"/>
</dbReference>
<evidence type="ECO:0000256" key="1">
    <source>
        <dbReference type="ARBA" id="ARBA00001947"/>
    </source>
</evidence>
<dbReference type="GO" id="GO:0032259">
    <property type="term" value="P:methylation"/>
    <property type="evidence" value="ECO:0007669"/>
    <property type="project" value="UniProtKB-KW"/>
</dbReference>
<evidence type="ECO:0000313" key="8">
    <source>
        <dbReference type="Proteomes" id="UP000095009"/>
    </source>
</evidence>
<dbReference type="GO" id="GO:0043565">
    <property type="term" value="F:sequence-specific DNA binding"/>
    <property type="evidence" value="ECO:0007669"/>
    <property type="project" value="InterPro"/>
</dbReference>
<dbReference type="GO" id="GO:0008168">
    <property type="term" value="F:methyltransferase activity"/>
    <property type="evidence" value="ECO:0007669"/>
    <property type="project" value="UniProtKB-KW"/>
</dbReference>
<evidence type="ECO:0000256" key="3">
    <source>
        <dbReference type="ARBA" id="ARBA00023015"/>
    </source>
</evidence>
<evidence type="ECO:0000256" key="5">
    <source>
        <dbReference type="ARBA" id="ARBA00023163"/>
    </source>
</evidence>
<dbReference type="SUPFAM" id="SSF57884">
    <property type="entry name" value="Ada DNA repair protein, N-terminal domain (N-Ada 10)"/>
    <property type="match status" value="1"/>
</dbReference>
<comment type="cofactor">
    <cofactor evidence="1">
        <name>Zn(2+)</name>
        <dbReference type="ChEBI" id="CHEBI:29105"/>
    </cofactor>
</comment>
<dbReference type="InterPro" id="IPR004026">
    <property type="entry name" value="Ada_DNA_repair_Zn-bd"/>
</dbReference>
<dbReference type="Gene3D" id="3.40.10.10">
    <property type="entry name" value="DNA Methylphosphotriester Repair Domain"/>
    <property type="match status" value="1"/>
</dbReference>
<dbReference type="OrthoDB" id="2447880at2759"/>
<evidence type="ECO:0000256" key="4">
    <source>
        <dbReference type="ARBA" id="ARBA00023159"/>
    </source>
</evidence>
<evidence type="ECO:0000259" key="6">
    <source>
        <dbReference type="PROSITE" id="PS01124"/>
    </source>
</evidence>
<dbReference type="GO" id="GO:0003700">
    <property type="term" value="F:DNA-binding transcription factor activity"/>
    <property type="evidence" value="ECO:0007669"/>
    <property type="project" value="InterPro"/>
</dbReference>
<name>A0A1E3PFQ1_9ASCO</name>
<dbReference type="GO" id="GO:0008270">
    <property type="term" value="F:zinc ion binding"/>
    <property type="evidence" value="ECO:0007669"/>
    <property type="project" value="InterPro"/>
</dbReference>
<keyword evidence="8" id="KW-1185">Reference proteome</keyword>
<keyword evidence="2" id="KW-0808">Transferase</keyword>
<keyword evidence="5" id="KW-0804">Transcription</keyword>
<dbReference type="InterPro" id="IPR018060">
    <property type="entry name" value="HTH_AraC"/>
</dbReference>
<dbReference type="AlphaFoldDB" id="A0A1E3PFQ1"/>
<sequence>FSTNEERWMGLVERNPEAEGHFFYCVRTTMICCRPTCSSRLAFRENITFFSTLSEAINAGYRTCKRCRPDDKDWNTQRKAVTEACRFLAEHAKKGKAWMSVDVLAKNAGLSKWHFLRVFKRYTKTTPRSYFLQLASYDTFESKELPIIVTKKSLQ</sequence>
<keyword evidence="4" id="KW-0010">Activator</keyword>
<dbReference type="SUPFAM" id="SSF46689">
    <property type="entry name" value="Homeodomain-like"/>
    <property type="match status" value="1"/>
</dbReference>
<dbReference type="InterPro" id="IPR009057">
    <property type="entry name" value="Homeodomain-like_sf"/>
</dbReference>
<organism evidence="7 8">
    <name type="scientific">Nadsonia fulvescens var. elongata DSM 6958</name>
    <dbReference type="NCBI Taxonomy" id="857566"/>
    <lineage>
        <taxon>Eukaryota</taxon>
        <taxon>Fungi</taxon>
        <taxon>Dikarya</taxon>
        <taxon>Ascomycota</taxon>
        <taxon>Saccharomycotina</taxon>
        <taxon>Dipodascomycetes</taxon>
        <taxon>Dipodascales</taxon>
        <taxon>Dipodascales incertae sedis</taxon>
        <taxon>Nadsonia</taxon>
    </lineage>
</organism>
<dbReference type="STRING" id="857566.A0A1E3PFQ1"/>
<accession>A0A1E3PFQ1</accession>
<gene>
    <name evidence="7" type="ORF">NADFUDRAFT_6674</name>
</gene>
<evidence type="ECO:0000256" key="2">
    <source>
        <dbReference type="ARBA" id="ARBA00022603"/>
    </source>
</evidence>
<dbReference type="PROSITE" id="PS01124">
    <property type="entry name" value="HTH_ARAC_FAMILY_2"/>
    <property type="match status" value="1"/>
</dbReference>
<keyword evidence="2" id="KW-0489">Methyltransferase</keyword>
<feature type="domain" description="HTH araC/xylS-type" evidence="6">
    <location>
        <begin position="82"/>
        <end position="133"/>
    </location>
</feature>
<dbReference type="Gene3D" id="1.10.10.60">
    <property type="entry name" value="Homeodomain-like"/>
    <property type="match status" value="1"/>
</dbReference>
<dbReference type="InterPro" id="IPR035451">
    <property type="entry name" value="Ada-like_dom_sf"/>
</dbReference>
<protein>
    <recommendedName>
        <fullName evidence="6">HTH araC/xylS-type domain-containing protein</fullName>
    </recommendedName>
</protein>
<dbReference type="Pfam" id="PF02805">
    <property type="entry name" value="Ada_Zn_binding"/>
    <property type="match status" value="1"/>
</dbReference>